<name>A0A9J6AT29_SOLCO</name>
<accession>A0A9J6AT29</accession>
<proteinExistence type="predicted"/>
<protein>
    <submittedName>
        <fullName evidence="1">Uncharacterized protein</fullName>
    </submittedName>
</protein>
<sequence>MDESISPPVSILASHVLHSENILVCSPILVLSGDKSQNSESQSVAKPNVVPPLEDIEVGSMAVSSTISERLFEGDLPEEKCSESCILAAAELVDVQSLVSLRGDAQPILLEHELKVIASGPSQKFSCV</sequence>
<organism evidence="1 2">
    <name type="scientific">Solanum commersonii</name>
    <name type="common">Commerson's wild potato</name>
    <name type="synonym">Commerson's nightshade</name>
    <dbReference type="NCBI Taxonomy" id="4109"/>
    <lineage>
        <taxon>Eukaryota</taxon>
        <taxon>Viridiplantae</taxon>
        <taxon>Streptophyta</taxon>
        <taxon>Embryophyta</taxon>
        <taxon>Tracheophyta</taxon>
        <taxon>Spermatophyta</taxon>
        <taxon>Magnoliopsida</taxon>
        <taxon>eudicotyledons</taxon>
        <taxon>Gunneridae</taxon>
        <taxon>Pentapetalae</taxon>
        <taxon>asterids</taxon>
        <taxon>lamiids</taxon>
        <taxon>Solanales</taxon>
        <taxon>Solanaceae</taxon>
        <taxon>Solanoideae</taxon>
        <taxon>Solaneae</taxon>
        <taxon>Solanum</taxon>
    </lineage>
</organism>
<keyword evidence="2" id="KW-1185">Reference proteome</keyword>
<dbReference type="AlphaFoldDB" id="A0A9J6AT29"/>
<dbReference type="OrthoDB" id="1321189at2759"/>
<evidence type="ECO:0000313" key="1">
    <source>
        <dbReference type="EMBL" id="KAG5627548.1"/>
    </source>
</evidence>
<gene>
    <name evidence="1" type="ORF">H5410_012766</name>
</gene>
<evidence type="ECO:0000313" key="2">
    <source>
        <dbReference type="Proteomes" id="UP000824120"/>
    </source>
</evidence>
<comment type="caution">
    <text evidence="1">The sequence shown here is derived from an EMBL/GenBank/DDBJ whole genome shotgun (WGS) entry which is preliminary data.</text>
</comment>
<reference evidence="1 2" key="1">
    <citation type="submission" date="2020-09" db="EMBL/GenBank/DDBJ databases">
        <title>De no assembly of potato wild relative species, Solanum commersonii.</title>
        <authorList>
            <person name="Cho K."/>
        </authorList>
    </citation>
    <scope>NUCLEOTIDE SEQUENCE [LARGE SCALE GENOMIC DNA]</scope>
    <source>
        <strain evidence="1">LZ3.2</strain>
        <tissue evidence="1">Leaf</tissue>
    </source>
</reference>
<dbReference type="EMBL" id="JACXVP010000002">
    <property type="protein sequence ID" value="KAG5627548.1"/>
    <property type="molecule type" value="Genomic_DNA"/>
</dbReference>
<dbReference type="Proteomes" id="UP000824120">
    <property type="component" value="Chromosome 2"/>
</dbReference>